<keyword evidence="1" id="KW-0812">Transmembrane</keyword>
<organism evidence="3 4">
    <name type="scientific">Helobdella robusta</name>
    <name type="common">Californian leech</name>
    <dbReference type="NCBI Taxonomy" id="6412"/>
    <lineage>
        <taxon>Eukaryota</taxon>
        <taxon>Metazoa</taxon>
        <taxon>Spiralia</taxon>
        <taxon>Lophotrochozoa</taxon>
        <taxon>Annelida</taxon>
        <taxon>Clitellata</taxon>
        <taxon>Hirudinea</taxon>
        <taxon>Rhynchobdellida</taxon>
        <taxon>Glossiphoniidae</taxon>
        <taxon>Helobdella</taxon>
    </lineage>
</organism>
<evidence type="ECO:0000256" key="1">
    <source>
        <dbReference type="SAM" id="Phobius"/>
    </source>
</evidence>
<proteinExistence type="predicted"/>
<dbReference type="EMBL" id="AMQM01001100">
    <property type="status" value="NOT_ANNOTATED_CDS"/>
    <property type="molecule type" value="Genomic_DNA"/>
</dbReference>
<dbReference type="CTD" id="20199617"/>
<evidence type="ECO:0008006" key="5">
    <source>
        <dbReference type="Google" id="ProtNLM"/>
    </source>
</evidence>
<dbReference type="EMBL" id="KB097143">
    <property type="protein sequence ID" value="ESN99026.1"/>
    <property type="molecule type" value="Genomic_DNA"/>
</dbReference>
<feature type="transmembrane region" description="Helical" evidence="1">
    <location>
        <begin position="256"/>
        <end position="280"/>
    </location>
</feature>
<name>T1ESR7_HELRO</name>
<reference evidence="3" key="3">
    <citation type="submission" date="2015-06" db="UniProtKB">
        <authorList>
            <consortium name="EnsemblMetazoa"/>
        </authorList>
    </citation>
    <scope>IDENTIFICATION</scope>
</reference>
<keyword evidence="1" id="KW-0472">Membrane</keyword>
<reference evidence="2 4" key="2">
    <citation type="journal article" date="2013" name="Nature">
        <title>Insights into bilaterian evolution from three spiralian genomes.</title>
        <authorList>
            <person name="Simakov O."/>
            <person name="Marletaz F."/>
            <person name="Cho S.J."/>
            <person name="Edsinger-Gonzales E."/>
            <person name="Havlak P."/>
            <person name="Hellsten U."/>
            <person name="Kuo D.H."/>
            <person name="Larsson T."/>
            <person name="Lv J."/>
            <person name="Arendt D."/>
            <person name="Savage R."/>
            <person name="Osoegawa K."/>
            <person name="de Jong P."/>
            <person name="Grimwood J."/>
            <person name="Chapman J.A."/>
            <person name="Shapiro H."/>
            <person name="Aerts A."/>
            <person name="Otillar R.P."/>
            <person name="Terry A.Y."/>
            <person name="Boore J.L."/>
            <person name="Grigoriev I.V."/>
            <person name="Lindberg D.R."/>
            <person name="Seaver E.C."/>
            <person name="Weisblat D.A."/>
            <person name="Putnam N.H."/>
            <person name="Rokhsar D.S."/>
        </authorList>
    </citation>
    <scope>NUCLEOTIDE SEQUENCE</scope>
</reference>
<dbReference type="RefSeq" id="XP_009022939.1">
    <property type="nucleotide sequence ID" value="XM_009024691.1"/>
</dbReference>
<sequence>MCEGAFEGKLSKCDNCFKKFESCLHGKYCFHTCAGYAGMNAKEAKAICKPSLILTITSRIDEKNVNEFLVGTTLYKDSNILLNLRKVHDVWRWQLGAGSFSVNYSCSYFQIGKKWEAGPCRAKVYHVVCMTLKCQMEWDVDTPLKFENGMLMNEIYDVSSCQLLCQFFVERCLAYEYASKPFSCWIFTDGSKTTDLKHHVNQFIKPLECDNLAPDTQAGRSINATEDPNLVRDDGNIQALKLRVDYISELEKNLPILITVVMTLLLANIILLYKIVAIIFDPIYSKQQSKFDTDIEYIRNGFGLHWLRMSERMFYMQ</sequence>
<dbReference type="Proteomes" id="UP000015101">
    <property type="component" value="Unassembled WGS sequence"/>
</dbReference>
<gene>
    <name evidence="3" type="primary">20199617</name>
    <name evidence="2" type="ORF">HELRODRAFT_162505</name>
</gene>
<accession>T1ESR7</accession>
<keyword evidence="4" id="KW-1185">Reference proteome</keyword>
<dbReference type="AlphaFoldDB" id="T1ESR7"/>
<dbReference type="KEGG" id="hro:HELRODRAFT_162505"/>
<keyword evidence="1" id="KW-1133">Transmembrane helix</keyword>
<reference evidence="4" key="1">
    <citation type="submission" date="2012-12" db="EMBL/GenBank/DDBJ databases">
        <authorList>
            <person name="Hellsten U."/>
            <person name="Grimwood J."/>
            <person name="Chapman J.A."/>
            <person name="Shapiro H."/>
            <person name="Aerts A."/>
            <person name="Otillar R.P."/>
            <person name="Terry A.Y."/>
            <person name="Boore J.L."/>
            <person name="Simakov O."/>
            <person name="Marletaz F."/>
            <person name="Cho S.-J."/>
            <person name="Edsinger-Gonzales E."/>
            <person name="Havlak P."/>
            <person name="Kuo D.-H."/>
            <person name="Larsson T."/>
            <person name="Lv J."/>
            <person name="Arendt D."/>
            <person name="Savage R."/>
            <person name="Osoegawa K."/>
            <person name="de Jong P."/>
            <person name="Lindberg D.R."/>
            <person name="Seaver E.C."/>
            <person name="Weisblat D.A."/>
            <person name="Putnam N.H."/>
            <person name="Grigoriev I.V."/>
            <person name="Rokhsar D.S."/>
        </authorList>
    </citation>
    <scope>NUCLEOTIDE SEQUENCE</scope>
</reference>
<protein>
    <recommendedName>
        <fullName evidence="5">C-type lectin domain-containing protein</fullName>
    </recommendedName>
</protein>
<dbReference type="GeneID" id="20199617"/>
<dbReference type="HOGENOM" id="CLU_877936_0_0_1"/>
<evidence type="ECO:0000313" key="4">
    <source>
        <dbReference type="Proteomes" id="UP000015101"/>
    </source>
</evidence>
<evidence type="ECO:0000313" key="3">
    <source>
        <dbReference type="EnsemblMetazoa" id="HelroP162505"/>
    </source>
</evidence>
<dbReference type="EnsemblMetazoa" id="HelroT162505">
    <property type="protein sequence ID" value="HelroP162505"/>
    <property type="gene ID" value="HelroG162505"/>
</dbReference>
<evidence type="ECO:0000313" key="2">
    <source>
        <dbReference type="EMBL" id="ESN99026.1"/>
    </source>
</evidence>
<dbReference type="InParanoid" id="T1ESR7"/>